<keyword evidence="2" id="KW-1185">Reference proteome</keyword>
<evidence type="ECO:0000313" key="1">
    <source>
        <dbReference type="EMBL" id="SMH63926.1"/>
    </source>
</evidence>
<name>A0A1X7QGL9_9CAUD</name>
<dbReference type="Proteomes" id="UP000281966">
    <property type="component" value="Segment"/>
</dbReference>
<protein>
    <submittedName>
        <fullName evidence="1">Uncharacterized protein</fullName>
    </submittedName>
</protein>
<organism evidence="1 2">
    <name type="scientific">Escherichia phage vB_EcoS_swan01</name>
    <dbReference type="NCBI Taxonomy" id="2496549"/>
    <lineage>
        <taxon>Viruses</taxon>
        <taxon>Duplodnaviria</taxon>
        <taxon>Heunggongvirae</taxon>
        <taxon>Uroviricota</taxon>
        <taxon>Caudoviricetes</taxon>
        <taxon>Drexlerviridae</taxon>
        <taxon>Tempevirinae</taxon>
        <taxon>Warwickvirus</taxon>
        <taxon>Warwickvirus ityhuna</taxon>
        <taxon>Warwickvirus swan01</taxon>
    </lineage>
</organism>
<gene>
    <name evidence="1" type="ORF">SWAN_00041</name>
</gene>
<accession>A0A1X7QGL9</accession>
<dbReference type="EMBL" id="LT841304">
    <property type="protein sequence ID" value="SMH63926.1"/>
    <property type="molecule type" value="Genomic_DNA"/>
</dbReference>
<reference evidence="2" key="1">
    <citation type="submission" date="2017-04" db="EMBL/GenBank/DDBJ databases">
        <authorList>
            <person name="Millard A."/>
            <person name="Redgwell R T."/>
            <person name="Michniewski S."/>
        </authorList>
    </citation>
    <scope>NUCLEOTIDE SEQUENCE [LARGE SCALE GENOMIC DNA]</scope>
</reference>
<sequence length="96" mass="11119">MANKTYRKLLVNAFENIAQCNKWNDSKHSPITMKRAGFKNTRSWARAFAACYMPDGGLGVMNDFLINMIEEAAREDRPLTQRDFDGFARDELYYLS</sequence>
<proteinExistence type="predicted"/>
<evidence type="ECO:0000313" key="2">
    <source>
        <dbReference type="Proteomes" id="UP000281966"/>
    </source>
</evidence>